<protein>
    <submittedName>
        <fullName evidence="2">Redoxin domain-containing protein</fullName>
    </submittedName>
</protein>
<evidence type="ECO:0000313" key="2">
    <source>
        <dbReference type="EMBL" id="MXV16076.1"/>
    </source>
</evidence>
<dbReference type="InterPro" id="IPR050553">
    <property type="entry name" value="Thioredoxin_ResA/DsbE_sf"/>
</dbReference>
<keyword evidence="3" id="KW-1185">Reference proteome</keyword>
<dbReference type="Gene3D" id="3.40.30.10">
    <property type="entry name" value="Glutaredoxin"/>
    <property type="match status" value="1"/>
</dbReference>
<dbReference type="InterPro" id="IPR013766">
    <property type="entry name" value="Thioredoxin_domain"/>
</dbReference>
<dbReference type="PANTHER" id="PTHR42852:SF13">
    <property type="entry name" value="PROTEIN DIPZ"/>
    <property type="match status" value="1"/>
</dbReference>
<gene>
    <name evidence="2" type="ORF">GS398_12245</name>
</gene>
<dbReference type="CDD" id="cd02966">
    <property type="entry name" value="TlpA_like_family"/>
    <property type="match status" value="1"/>
</dbReference>
<sequence length="442" mass="49791">MRSLYNCLKRPSLRYFLVSAVFLLGSIRLTAQQELTGIRVGGKVPDIALTGLRNYSSPDIKLSEFRGKLLIIDFWASWCSPCLSMIPKIDSLQKEFTGKVQFLAVTYEKESVAKPFAERMRKRVPSPVPELYEDKALHNLFPHRELPHYVWIDGAGTVLAITGFTDVNKNNIEKMLTGAPGLRTKRDYYTKYDRSKPLFIENNGGGGSTVIGRSLLAGFIPGLNSGSSAPDKLHDTLPFLKITCRNTTIPKLFELAYGEGKIMHARVMLNVKDSARVKFPESADAAVKEKWVAENAYCYELWGPKNTAGYGFELMRQDLNRYFPDYSAKMEKRSVTCLALVRTSKEDKLTTKGEEPAVTADRFGCTLTNTFLSHLITRLDFYYLQNLPYPIVNDTGFTGRVDLKINGNLGNLEAVNRELAKYDVTFTKKELEIDVLVISDKN</sequence>
<dbReference type="EMBL" id="WVHS01000002">
    <property type="protein sequence ID" value="MXV16076.1"/>
    <property type="molecule type" value="Genomic_DNA"/>
</dbReference>
<dbReference type="PROSITE" id="PS51352">
    <property type="entry name" value="THIOREDOXIN_2"/>
    <property type="match status" value="1"/>
</dbReference>
<name>A0A7K1XZW9_9SPHI</name>
<dbReference type="GO" id="GO:0016491">
    <property type="term" value="F:oxidoreductase activity"/>
    <property type="evidence" value="ECO:0007669"/>
    <property type="project" value="InterPro"/>
</dbReference>
<dbReference type="GO" id="GO:0016209">
    <property type="term" value="F:antioxidant activity"/>
    <property type="evidence" value="ECO:0007669"/>
    <property type="project" value="InterPro"/>
</dbReference>
<dbReference type="InterPro" id="IPR000866">
    <property type="entry name" value="AhpC/TSA"/>
</dbReference>
<feature type="domain" description="Thioredoxin" evidence="1">
    <location>
        <begin position="38"/>
        <end position="181"/>
    </location>
</feature>
<dbReference type="PANTHER" id="PTHR42852">
    <property type="entry name" value="THIOL:DISULFIDE INTERCHANGE PROTEIN DSBE"/>
    <property type="match status" value="1"/>
</dbReference>
<dbReference type="RefSeq" id="WP_160907031.1">
    <property type="nucleotide sequence ID" value="NZ_WVHS01000002.1"/>
</dbReference>
<dbReference type="InterPro" id="IPR036249">
    <property type="entry name" value="Thioredoxin-like_sf"/>
</dbReference>
<organism evidence="2 3">
    <name type="scientific">Hufsiella ginkgonis</name>
    <dbReference type="NCBI Taxonomy" id="2695274"/>
    <lineage>
        <taxon>Bacteria</taxon>
        <taxon>Pseudomonadati</taxon>
        <taxon>Bacteroidota</taxon>
        <taxon>Sphingobacteriia</taxon>
        <taxon>Sphingobacteriales</taxon>
        <taxon>Sphingobacteriaceae</taxon>
        <taxon>Hufsiella</taxon>
    </lineage>
</organism>
<dbReference type="SUPFAM" id="SSF52833">
    <property type="entry name" value="Thioredoxin-like"/>
    <property type="match status" value="1"/>
</dbReference>
<dbReference type="Pfam" id="PF00578">
    <property type="entry name" value="AhpC-TSA"/>
    <property type="match status" value="1"/>
</dbReference>
<accession>A0A7K1XZW9</accession>
<dbReference type="AlphaFoldDB" id="A0A7K1XZW9"/>
<evidence type="ECO:0000259" key="1">
    <source>
        <dbReference type="PROSITE" id="PS51352"/>
    </source>
</evidence>
<evidence type="ECO:0000313" key="3">
    <source>
        <dbReference type="Proteomes" id="UP000451233"/>
    </source>
</evidence>
<proteinExistence type="predicted"/>
<reference evidence="2 3" key="1">
    <citation type="submission" date="2019-11" db="EMBL/GenBank/DDBJ databases">
        <title>Pedobacter sp. HMF7056 Genome sequencing and assembly.</title>
        <authorList>
            <person name="Kang H."/>
            <person name="Kim H."/>
            <person name="Joh K."/>
        </authorList>
    </citation>
    <scope>NUCLEOTIDE SEQUENCE [LARGE SCALE GENOMIC DNA]</scope>
    <source>
        <strain evidence="2 3">HMF7056</strain>
    </source>
</reference>
<dbReference type="Proteomes" id="UP000451233">
    <property type="component" value="Unassembled WGS sequence"/>
</dbReference>
<comment type="caution">
    <text evidence="2">The sequence shown here is derived from an EMBL/GenBank/DDBJ whole genome shotgun (WGS) entry which is preliminary data.</text>
</comment>